<feature type="compositionally biased region" description="Acidic residues" evidence="1">
    <location>
        <begin position="117"/>
        <end position="172"/>
    </location>
</feature>
<name>A0ABN9PWZ7_9DINO</name>
<dbReference type="EMBL" id="CAUYUJ010001780">
    <property type="protein sequence ID" value="CAK0797586.1"/>
    <property type="molecule type" value="Genomic_DNA"/>
</dbReference>
<protein>
    <submittedName>
        <fullName evidence="2">Uncharacterized protein</fullName>
    </submittedName>
</protein>
<sequence length="172" mass="19264">MTLLRYLRHGLLYPLTWRRCLFCDCCLFLTARLLARGCKTLDAHGALREYAELCGFSGSDDDWNGQLEEMSSHYGWDSSTGVDLALFERMLNDPEGHAWQDDDGLREICQELRPHEGEEEDDGEDEGAEEEESEGDGEGEEEEEGEGEEAGEAEEDEEEGSDEEEEAATASA</sequence>
<evidence type="ECO:0000313" key="2">
    <source>
        <dbReference type="EMBL" id="CAK0797586.1"/>
    </source>
</evidence>
<evidence type="ECO:0000313" key="3">
    <source>
        <dbReference type="Proteomes" id="UP001189429"/>
    </source>
</evidence>
<dbReference type="Proteomes" id="UP001189429">
    <property type="component" value="Unassembled WGS sequence"/>
</dbReference>
<feature type="region of interest" description="Disordered" evidence="1">
    <location>
        <begin position="110"/>
        <end position="172"/>
    </location>
</feature>
<keyword evidence="3" id="KW-1185">Reference proteome</keyword>
<reference evidence="2" key="1">
    <citation type="submission" date="2023-10" db="EMBL/GenBank/DDBJ databases">
        <authorList>
            <person name="Chen Y."/>
            <person name="Shah S."/>
            <person name="Dougan E. K."/>
            <person name="Thang M."/>
            <person name="Chan C."/>
        </authorList>
    </citation>
    <scope>NUCLEOTIDE SEQUENCE [LARGE SCALE GENOMIC DNA]</scope>
</reference>
<proteinExistence type="predicted"/>
<organism evidence="2 3">
    <name type="scientific">Prorocentrum cordatum</name>
    <dbReference type="NCBI Taxonomy" id="2364126"/>
    <lineage>
        <taxon>Eukaryota</taxon>
        <taxon>Sar</taxon>
        <taxon>Alveolata</taxon>
        <taxon>Dinophyceae</taxon>
        <taxon>Prorocentrales</taxon>
        <taxon>Prorocentraceae</taxon>
        <taxon>Prorocentrum</taxon>
    </lineage>
</organism>
<comment type="caution">
    <text evidence="2">The sequence shown here is derived from an EMBL/GenBank/DDBJ whole genome shotgun (WGS) entry which is preliminary data.</text>
</comment>
<accession>A0ABN9PWZ7</accession>
<gene>
    <name evidence="2" type="ORF">PCOR1329_LOCUS6623</name>
</gene>
<evidence type="ECO:0000256" key="1">
    <source>
        <dbReference type="SAM" id="MobiDB-lite"/>
    </source>
</evidence>